<dbReference type="InterPro" id="IPR036551">
    <property type="entry name" value="Flavin_trans-like"/>
</dbReference>
<keyword evidence="8" id="KW-1185">Reference proteome</keyword>
<dbReference type="Pfam" id="PF04127">
    <property type="entry name" value="DFP"/>
    <property type="match status" value="1"/>
</dbReference>
<evidence type="ECO:0000256" key="2">
    <source>
        <dbReference type="ARBA" id="ARBA00023239"/>
    </source>
</evidence>
<dbReference type="HAMAP" id="MF_02225">
    <property type="entry name" value="CoaBC"/>
    <property type="match status" value="1"/>
</dbReference>
<comment type="cofactor">
    <cofactor evidence="3">
        <name>FMN</name>
        <dbReference type="ChEBI" id="CHEBI:58210"/>
    </cofactor>
    <text evidence="3">Binds 1 FMN per subunit.</text>
</comment>
<dbReference type="NCBIfam" id="TIGR00521">
    <property type="entry name" value="coaBC_dfp"/>
    <property type="match status" value="1"/>
</dbReference>
<dbReference type="PANTHER" id="PTHR14359:SF6">
    <property type="entry name" value="PHOSPHOPANTOTHENOYLCYSTEINE DECARBOXYLASE"/>
    <property type="match status" value="1"/>
</dbReference>
<comment type="catalytic activity">
    <reaction evidence="3 4">
        <text>N-[(R)-4-phosphopantothenoyl]-L-cysteine + H(+) = (R)-4'-phosphopantetheine + CO2</text>
        <dbReference type="Rhea" id="RHEA:16793"/>
        <dbReference type="ChEBI" id="CHEBI:15378"/>
        <dbReference type="ChEBI" id="CHEBI:16526"/>
        <dbReference type="ChEBI" id="CHEBI:59458"/>
        <dbReference type="ChEBI" id="CHEBI:61723"/>
        <dbReference type="EC" id="4.1.1.36"/>
    </reaction>
</comment>
<dbReference type="GO" id="GO:0010181">
    <property type="term" value="F:FMN binding"/>
    <property type="evidence" value="ECO:0007669"/>
    <property type="project" value="UniProtKB-UniRule"/>
</dbReference>
<dbReference type="RefSeq" id="WP_185242590.1">
    <property type="nucleotide sequence ID" value="NZ_AP023213.1"/>
</dbReference>
<keyword evidence="3" id="KW-0479">Metal-binding</keyword>
<evidence type="ECO:0000313" key="7">
    <source>
        <dbReference type="EMBL" id="BCG47736.1"/>
    </source>
</evidence>
<comment type="catalytic activity">
    <reaction evidence="3 4">
        <text>(R)-4'-phosphopantothenate + L-cysteine + CTP = N-[(R)-4-phosphopantothenoyl]-L-cysteine + CMP + diphosphate + H(+)</text>
        <dbReference type="Rhea" id="RHEA:19397"/>
        <dbReference type="ChEBI" id="CHEBI:10986"/>
        <dbReference type="ChEBI" id="CHEBI:15378"/>
        <dbReference type="ChEBI" id="CHEBI:33019"/>
        <dbReference type="ChEBI" id="CHEBI:35235"/>
        <dbReference type="ChEBI" id="CHEBI:37563"/>
        <dbReference type="ChEBI" id="CHEBI:59458"/>
        <dbReference type="ChEBI" id="CHEBI:60377"/>
        <dbReference type="EC" id="6.3.2.5"/>
    </reaction>
</comment>
<dbReference type="KEGG" id="gbn:GEOBRER4_24860"/>
<dbReference type="AlphaFoldDB" id="A0A6S6M7A3"/>
<feature type="domain" description="DNA/pantothenate metabolism flavoprotein C-terminal" evidence="6">
    <location>
        <begin position="184"/>
        <end position="392"/>
    </location>
</feature>
<dbReference type="SUPFAM" id="SSF52507">
    <property type="entry name" value="Homo-oligomeric flavin-containing Cys decarboxylases, HFCD"/>
    <property type="match status" value="1"/>
</dbReference>
<comment type="caution">
    <text evidence="3">Lacks conserved residue(s) required for the propagation of feature annotation.</text>
</comment>
<keyword evidence="3" id="KW-0511">Multifunctional enzyme</keyword>
<dbReference type="GO" id="GO:0004632">
    <property type="term" value="F:phosphopantothenate--cysteine ligase activity"/>
    <property type="evidence" value="ECO:0007669"/>
    <property type="project" value="UniProtKB-UniRule"/>
</dbReference>
<dbReference type="Gene3D" id="3.40.50.10300">
    <property type="entry name" value="CoaB-like"/>
    <property type="match status" value="1"/>
</dbReference>
<dbReference type="GO" id="GO:0071513">
    <property type="term" value="C:phosphopantothenoylcysteine decarboxylase complex"/>
    <property type="evidence" value="ECO:0007669"/>
    <property type="project" value="TreeGrafter"/>
</dbReference>
<evidence type="ECO:0000256" key="3">
    <source>
        <dbReference type="HAMAP-Rule" id="MF_02225"/>
    </source>
</evidence>
<dbReference type="UniPathway" id="UPA00241">
    <property type="reaction ID" value="UER00353"/>
</dbReference>
<keyword evidence="1 3" id="KW-0210">Decarboxylase</keyword>
<feature type="binding site" evidence="3">
    <location>
        <position position="339"/>
    </location>
    <ligand>
        <name>CTP</name>
        <dbReference type="ChEBI" id="CHEBI:37563"/>
    </ligand>
</feature>
<dbReference type="Gene3D" id="3.40.50.1950">
    <property type="entry name" value="Flavin prenyltransferase-like"/>
    <property type="match status" value="1"/>
</dbReference>
<proteinExistence type="inferred from homology"/>
<dbReference type="GO" id="GO:0015937">
    <property type="term" value="P:coenzyme A biosynthetic process"/>
    <property type="evidence" value="ECO:0007669"/>
    <property type="project" value="UniProtKB-UniRule"/>
</dbReference>
<comment type="cofactor">
    <cofactor evidence="3">
        <name>Mg(2+)</name>
        <dbReference type="ChEBI" id="CHEBI:18420"/>
    </cofactor>
</comment>
<sequence>MLKGKEIVLGVTGGIAVYKAVELLRLLVKAGATVHVVMTKGAKQFVTPLTFQTLSGNPVHSELFNLISEQEIGHISLAERADLFIVAPATANCIGKLACGIADDLLTTTVMATRAPVLIAPAMNVNMYHNPIYRENEERLKKHGYLFVAPACGMLACGYEGEGKLQAPEVILEEAVAALTPKRLKGERVLVTAGPTLEEIDPVRFISNHSSGKMGYAIARQARLRGAEVTLVTGPAALSAPHGVKLVRVQSATEMRDAVLDALERTDIVIKAAAVADYRPRSRSGQKMKKSEAELCIELEKNPDILAEIGAMKGGRLLVGFAAETQELVKNAGAKLKAKNLDLVVANDVSQEGAGFNVDTNIVKLLYRDGRVEELPMMGKDELAGEILERVEVLRGATAGKGDASSSR</sequence>
<keyword evidence="2 3" id="KW-0456">Lyase</keyword>
<feature type="region of interest" description="Phosphopantothenate--cysteine ligase" evidence="3">
    <location>
        <begin position="189"/>
        <end position="408"/>
    </location>
</feature>
<keyword evidence="3 4" id="KW-0285">Flavoprotein</keyword>
<dbReference type="InterPro" id="IPR003382">
    <property type="entry name" value="Flavoprotein"/>
</dbReference>
<feature type="domain" description="Flavoprotein" evidence="5">
    <location>
        <begin position="5"/>
        <end position="172"/>
    </location>
</feature>
<gene>
    <name evidence="3" type="primary">coaBC</name>
    <name evidence="7" type="ORF">GEOBRER4_n2583</name>
</gene>
<feature type="binding site" evidence="3">
    <location>
        <position position="321"/>
    </location>
    <ligand>
        <name>CTP</name>
        <dbReference type="ChEBI" id="CHEBI:37563"/>
    </ligand>
</feature>
<feature type="binding site" evidence="3">
    <location>
        <position position="287"/>
    </location>
    <ligand>
        <name>CTP</name>
        <dbReference type="ChEBI" id="CHEBI:37563"/>
    </ligand>
</feature>
<keyword evidence="3 4" id="KW-0288">FMN</keyword>
<comment type="function">
    <text evidence="3">Catalyzes two sequential steps in the biosynthesis of coenzyme A. In the first step cysteine is conjugated to 4'-phosphopantothenate to form 4-phosphopantothenoylcysteine. In the second step the latter compound is decarboxylated to form 4'-phosphopantotheine.</text>
</comment>
<dbReference type="EC" id="6.3.2.5" evidence="3"/>
<feature type="region of interest" description="Phosphopantothenoylcysteine decarboxylase" evidence="3">
    <location>
        <begin position="1"/>
        <end position="188"/>
    </location>
</feature>
<dbReference type="GO" id="GO:0046872">
    <property type="term" value="F:metal ion binding"/>
    <property type="evidence" value="ECO:0007669"/>
    <property type="project" value="UniProtKB-KW"/>
</dbReference>
<dbReference type="EMBL" id="AP023213">
    <property type="protein sequence ID" value="BCG47736.1"/>
    <property type="molecule type" value="Genomic_DNA"/>
</dbReference>
<dbReference type="InterPro" id="IPR035929">
    <property type="entry name" value="CoaB-like_sf"/>
</dbReference>
<feature type="binding site" evidence="3">
    <location>
        <begin position="303"/>
        <end position="306"/>
    </location>
    <ligand>
        <name>CTP</name>
        <dbReference type="ChEBI" id="CHEBI:37563"/>
    </ligand>
</feature>
<comment type="function">
    <text evidence="4">Catalyzes two steps in the biosynthesis of coenzyme A. In the first step cysteine is conjugated to 4'-phosphopantothenate to form 4-phosphopantothenoylcysteine, in the latter compound is decarboxylated to form 4'-phosphopantotheine.</text>
</comment>
<dbReference type="InterPro" id="IPR005252">
    <property type="entry name" value="CoaBC"/>
</dbReference>
<dbReference type="GO" id="GO:0004633">
    <property type="term" value="F:phosphopantothenoylcysteine decarboxylase activity"/>
    <property type="evidence" value="ECO:0007669"/>
    <property type="project" value="UniProtKB-UniRule"/>
</dbReference>
<comment type="pathway">
    <text evidence="3 4">Cofactor biosynthesis; coenzyme A biosynthesis; CoA from (R)-pantothenate: step 2/5.</text>
</comment>
<dbReference type="Proteomes" id="UP000515472">
    <property type="component" value="Chromosome"/>
</dbReference>
<dbReference type="InterPro" id="IPR007085">
    <property type="entry name" value="DNA/pantothenate-metab_flavo_C"/>
</dbReference>
<keyword evidence="3 4" id="KW-0436">Ligase</keyword>
<dbReference type="GO" id="GO:0015941">
    <property type="term" value="P:pantothenate catabolic process"/>
    <property type="evidence" value="ECO:0007669"/>
    <property type="project" value="InterPro"/>
</dbReference>
<keyword evidence="3" id="KW-0460">Magnesium</keyword>
<feature type="binding site" evidence="3">
    <location>
        <position position="335"/>
    </location>
    <ligand>
        <name>CTP</name>
        <dbReference type="ChEBI" id="CHEBI:37563"/>
    </ligand>
</feature>
<dbReference type="PANTHER" id="PTHR14359">
    <property type="entry name" value="HOMO-OLIGOMERIC FLAVIN CONTAINING CYS DECARBOXYLASE FAMILY"/>
    <property type="match status" value="1"/>
</dbReference>
<evidence type="ECO:0000259" key="6">
    <source>
        <dbReference type="Pfam" id="PF04127"/>
    </source>
</evidence>
<dbReference type="EC" id="4.1.1.36" evidence="3"/>
<comment type="similarity">
    <text evidence="3 4">In the N-terminal section; belongs to the HFCD (homo-oligomeric flavin containing Cys decarboxylase) superfamily.</text>
</comment>
<accession>A0A6S6M7A3</accession>
<reference evidence="7 8" key="1">
    <citation type="submission" date="2020-06" db="EMBL/GenBank/DDBJ databases">
        <title>Interaction of electrochemicaly active bacteria, Geobacter bremensis R4 on different carbon anode.</title>
        <authorList>
            <person name="Meng L."/>
            <person name="Yoshida N."/>
        </authorList>
    </citation>
    <scope>NUCLEOTIDE SEQUENCE [LARGE SCALE GENOMIC DNA]</scope>
    <source>
        <strain evidence="7 8">R4</strain>
    </source>
</reference>
<evidence type="ECO:0000256" key="1">
    <source>
        <dbReference type="ARBA" id="ARBA00022793"/>
    </source>
</evidence>
<dbReference type="SUPFAM" id="SSF102645">
    <property type="entry name" value="CoaB-like"/>
    <property type="match status" value="1"/>
</dbReference>
<organism evidence="7 8">
    <name type="scientific">Citrifermentans bremense</name>
    <dbReference type="NCBI Taxonomy" id="60035"/>
    <lineage>
        <taxon>Bacteria</taxon>
        <taxon>Pseudomonadati</taxon>
        <taxon>Thermodesulfobacteriota</taxon>
        <taxon>Desulfuromonadia</taxon>
        <taxon>Geobacterales</taxon>
        <taxon>Geobacteraceae</taxon>
        <taxon>Citrifermentans</taxon>
    </lineage>
</organism>
<evidence type="ECO:0000256" key="4">
    <source>
        <dbReference type="RuleBase" id="RU364078"/>
    </source>
</evidence>
<comment type="pathway">
    <text evidence="3 4">Cofactor biosynthesis; coenzyme A biosynthesis; CoA from (R)-pantothenate: step 3/5.</text>
</comment>
<feature type="active site" description="Proton donor" evidence="3">
    <location>
        <position position="157"/>
    </location>
</feature>
<comment type="similarity">
    <text evidence="3 4">In the C-terminal section; belongs to the PPC synthetase family.</text>
</comment>
<name>A0A6S6M7A3_9BACT</name>
<protein>
    <recommendedName>
        <fullName evidence="3">Coenzyme A biosynthesis bifunctional protein CoaBC</fullName>
    </recommendedName>
    <alternativeName>
        <fullName evidence="3">DNA/pantothenate metabolism flavoprotein</fullName>
    </alternativeName>
    <alternativeName>
        <fullName evidence="3">Phosphopantothenoylcysteine synthetase/decarboxylase</fullName>
        <shortName evidence="3">PPCS-PPCDC</shortName>
    </alternativeName>
    <domain>
        <recommendedName>
            <fullName evidence="3">Phosphopantothenoylcysteine decarboxylase</fullName>
            <shortName evidence="3">PPC decarboxylase</shortName>
            <shortName evidence="3">PPC-DC</shortName>
            <ecNumber evidence="3">4.1.1.36</ecNumber>
        </recommendedName>
        <alternativeName>
            <fullName evidence="3">CoaC</fullName>
        </alternativeName>
    </domain>
    <domain>
        <recommendedName>
            <fullName evidence="3">Phosphopantothenate--cysteine ligase</fullName>
            <ecNumber evidence="3">6.3.2.5</ecNumber>
        </recommendedName>
        <alternativeName>
            <fullName evidence="3">CoaB</fullName>
        </alternativeName>
        <alternativeName>
            <fullName evidence="3">Phosphopantothenoylcysteine synthetase</fullName>
            <shortName evidence="3">PPC synthetase</shortName>
            <shortName evidence="3">PPC-S</shortName>
        </alternativeName>
    </domain>
</protein>
<feature type="binding site" evidence="3">
    <location>
        <position position="277"/>
    </location>
    <ligand>
        <name>CTP</name>
        <dbReference type="ChEBI" id="CHEBI:37563"/>
    </ligand>
</feature>
<dbReference type="Pfam" id="PF02441">
    <property type="entry name" value="Flavoprotein"/>
    <property type="match status" value="1"/>
</dbReference>
<evidence type="ECO:0000313" key="8">
    <source>
        <dbReference type="Proteomes" id="UP000515472"/>
    </source>
</evidence>
<evidence type="ECO:0000259" key="5">
    <source>
        <dbReference type="Pfam" id="PF02441"/>
    </source>
</evidence>